<accession>A0A401HAT4</accession>
<reference evidence="1 2" key="1">
    <citation type="submission" date="2017-02" db="EMBL/GenBank/DDBJ databases">
        <title>isolation and characterization of a novel temperate virus Aeropyrum globular virus 1 infecting hyperthermophilic archaeon Aeropyrum.</title>
        <authorList>
            <person name="Yumiya M."/>
            <person name="Yoshida T."/>
            <person name="Sako Y."/>
        </authorList>
    </citation>
    <scope>NUCLEOTIDE SEQUENCE [LARGE SCALE GENOMIC DNA]</scope>
    <source>
        <strain evidence="1 2">YK1-12-2013</strain>
    </source>
</reference>
<evidence type="ECO:0000313" key="2">
    <source>
        <dbReference type="Proteomes" id="UP000291213"/>
    </source>
</evidence>
<dbReference type="PANTHER" id="PTHR38588:SF1">
    <property type="entry name" value="BLL0334 PROTEIN"/>
    <property type="match status" value="1"/>
</dbReference>
<comment type="caution">
    <text evidence="1">The sequence shown here is derived from an EMBL/GenBank/DDBJ whole genome shotgun (WGS) entry which is preliminary data.</text>
</comment>
<dbReference type="InterPro" id="IPR023393">
    <property type="entry name" value="START-like_dom_sf"/>
</dbReference>
<gene>
    <name evidence="1" type="ORF">apy_11970</name>
</gene>
<sequence>MGALKVRYEGSFEVSKTPGEVFEFLTDPRRFSRAFPGFKSVEVEDGSFTIELRLSLGPLRGDARVRASFEDLEKPSKATVKGSGRGAGSTLDFTLRFAVEPSGGGSRVSWVFEGNVGGLAASMGGRVLDSLARRMINDVISGVKRELGEA</sequence>
<protein>
    <submittedName>
        <fullName evidence="1">CoxG homolog</fullName>
    </submittedName>
</protein>
<name>A0A401HAT4_AERPX</name>
<dbReference type="AlphaFoldDB" id="A0A401HAT4"/>
<dbReference type="Pfam" id="PF06240">
    <property type="entry name" value="COXG"/>
    <property type="match status" value="1"/>
</dbReference>
<dbReference type="InterPro" id="IPR010419">
    <property type="entry name" value="CO_DH_gsu"/>
</dbReference>
<organism evidence="1 2">
    <name type="scientific">Aeropyrum pernix</name>
    <dbReference type="NCBI Taxonomy" id="56636"/>
    <lineage>
        <taxon>Archaea</taxon>
        <taxon>Thermoproteota</taxon>
        <taxon>Thermoprotei</taxon>
        <taxon>Desulfurococcales</taxon>
        <taxon>Desulfurococcaceae</taxon>
        <taxon>Aeropyrum</taxon>
    </lineage>
</organism>
<dbReference type="EMBL" id="BDMD01000071">
    <property type="protein sequence ID" value="GBF09472.1"/>
    <property type="molecule type" value="Genomic_DNA"/>
</dbReference>
<dbReference type="Gene3D" id="3.30.530.20">
    <property type="match status" value="1"/>
</dbReference>
<dbReference type="CDD" id="cd05018">
    <property type="entry name" value="CoxG"/>
    <property type="match status" value="1"/>
</dbReference>
<evidence type="ECO:0000313" key="1">
    <source>
        <dbReference type="EMBL" id="GBF09472.1"/>
    </source>
</evidence>
<dbReference type="PANTHER" id="PTHR38588">
    <property type="entry name" value="BLL0334 PROTEIN"/>
    <property type="match status" value="1"/>
</dbReference>
<dbReference type="Proteomes" id="UP000291213">
    <property type="component" value="Unassembled WGS sequence"/>
</dbReference>
<proteinExistence type="predicted"/>
<dbReference type="SUPFAM" id="SSF55961">
    <property type="entry name" value="Bet v1-like"/>
    <property type="match status" value="1"/>
</dbReference>